<evidence type="ECO:0000256" key="3">
    <source>
        <dbReference type="ARBA" id="ARBA00022475"/>
    </source>
</evidence>
<dbReference type="PANTHER" id="PTHR37316:SF3">
    <property type="entry name" value="TEICHOIC ACID GLYCEROL-PHOSPHATE TRANSFERASE"/>
    <property type="match status" value="1"/>
</dbReference>
<evidence type="ECO:0000256" key="5">
    <source>
        <dbReference type="ARBA" id="ARBA00022944"/>
    </source>
</evidence>
<name>A0A1H9ZF27_9FIRM</name>
<feature type="domain" description="Glycosyl transferase family 1" evidence="7">
    <location>
        <begin position="628"/>
        <end position="770"/>
    </location>
</feature>
<evidence type="ECO:0000313" key="9">
    <source>
        <dbReference type="Proteomes" id="UP000199800"/>
    </source>
</evidence>
<dbReference type="InterPro" id="IPR043149">
    <property type="entry name" value="TagF_N"/>
</dbReference>
<dbReference type="SUPFAM" id="SSF53756">
    <property type="entry name" value="UDP-Glycosyltransferase/glycogen phosphorylase"/>
    <property type="match status" value="2"/>
</dbReference>
<evidence type="ECO:0000313" key="8">
    <source>
        <dbReference type="EMBL" id="SES80131.1"/>
    </source>
</evidence>
<proteinExistence type="inferred from homology"/>
<evidence type="ECO:0000256" key="1">
    <source>
        <dbReference type="ARBA" id="ARBA00004202"/>
    </source>
</evidence>
<dbReference type="Pfam" id="PF00534">
    <property type="entry name" value="Glycos_transf_1"/>
    <property type="match status" value="1"/>
</dbReference>
<accession>A0A1H9ZF27</accession>
<organism evidence="8 9">
    <name type="scientific">[Clostridium] polysaccharolyticum</name>
    <dbReference type="NCBI Taxonomy" id="29364"/>
    <lineage>
        <taxon>Bacteria</taxon>
        <taxon>Bacillati</taxon>
        <taxon>Bacillota</taxon>
        <taxon>Clostridia</taxon>
        <taxon>Lachnospirales</taxon>
        <taxon>Lachnospiraceae</taxon>
    </lineage>
</organism>
<dbReference type="InterPro" id="IPR043148">
    <property type="entry name" value="TagF_C"/>
</dbReference>
<dbReference type="InterPro" id="IPR007554">
    <property type="entry name" value="Glycerophosphate_synth"/>
</dbReference>
<dbReference type="InterPro" id="IPR051612">
    <property type="entry name" value="Teichoic_Acid_Biosynth"/>
</dbReference>
<dbReference type="GO" id="GO:0005886">
    <property type="term" value="C:plasma membrane"/>
    <property type="evidence" value="ECO:0007669"/>
    <property type="project" value="UniProtKB-SubCell"/>
</dbReference>
<evidence type="ECO:0000256" key="4">
    <source>
        <dbReference type="ARBA" id="ARBA00022679"/>
    </source>
</evidence>
<keyword evidence="6" id="KW-0472">Membrane</keyword>
<dbReference type="Gene3D" id="3.40.50.2000">
    <property type="entry name" value="Glycogen Phosphorylase B"/>
    <property type="match status" value="2"/>
</dbReference>
<dbReference type="GO" id="GO:0047355">
    <property type="term" value="F:CDP-glycerol glycerophosphotransferase activity"/>
    <property type="evidence" value="ECO:0007669"/>
    <property type="project" value="InterPro"/>
</dbReference>
<keyword evidence="5" id="KW-0777">Teichoic acid biosynthesis</keyword>
<comment type="subcellular location">
    <subcellularLocation>
        <location evidence="1">Cell membrane</location>
        <topology evidence="1">Peripheral membrane protein</topology>
    </subcellularLocation>
</comment>
<dbReference type="InterPro" id="IPR001296">
    <property type="entry name" value="Glyco_trans_1"/>
</dbReference>
<keyword evidence="4 8" id="KW-0808">Transferase</keyword>
<dbReference type="PANTHER" id="PTHR37316">
    <property type="entry name" value="TEICHOIC ACID GLYCEROL-PHOSPHATE PRIMASE"/>
    <property type="match status" value="1"/>
</dbReference>
<dbReference type="RefSeq" id="WP_092476399.1">
    <property type="nucleotide sequence ID" value="NZ_FOHN01000003.1"/>
</dbReference>
<dbReference type="EMBL" id="FOHN01000003">
    <property type="protein sequence ID" value="SES80131.1"/>
    <property type="molecule type" value="Genomic_DNA"/>
</dbReference>
<dbReference type="Pfam" id="PF04464">
    <property type="entry name" value="Glyphos_transf"/>
    <property type="match status" value="1"/>
</dbReference>
<dbReference type="GO" id="GO:0019350">
    <property type="term" value="P:teichoic acid biosynthetic process"/>
    <property type="evidence" value="ECO:0007669"/>
    <property type="project" value="UniProtKB-KW"/>
</dbReference>
<dbReference type="Proteomes" id="UP000199800">
    <property type="component" value="Unassembled WGS sequence"/>
</dbReference>
<keyword evidence="3" id="KW-1003">Cell membrane</keyword>
<dbReference type="Gene3D" id="3.40.50.11820">
    <property type="match status" value="1"/>
</dbReference>
<protein>
    <submittedName>
        <fullName evidence="8">CDP-glycerol glycerophosphotransferase</fullName>
    </submittedName>
</protein>
<dbReference type="GO" id="GO:0016757">
    <property type="term" value="F:glycosyltransferase activity"/>
    <property type="evidence" value="ECO:0007669"/>
    <property type="project" value="InterPro"/>
</dbReference>
<comment type="similarity">
    <text evidence="2">Belongs to the CDP-glycerol glycerophosphotransferase family.</text>
</comment>
<reference evidence="8 9" key="1">
    <citation type="submission" date="2016-10" db="EMBL/GenBank/DDBJ databases">
        <authorList>
            <person name="de Groot N.N."/>
        </authorList>
    </citation>
    <scope>NUCLEOTIDE SEQUENCE [LARGE SCALE GENOMIC DNA]</scope>
    <source>
        <strain evidence="8 9">DSM 1801</strain>
    </source>
</reference>
<sequence length="793" mass="91169">MKLGKVVKKCKVIALNSYYVHCYEKKSIKENLILVESKNGGDLAGNMFHILKEVTGSSYKDYKVVLSCTAKKRQEIKDRLDKYQIGNYTFVETNTYEYYKILATAKYLFTDTTFTRTYIKKEGQVITNTWHGTPLKYMGRDVLDRAYAMGNVQRNLLYADYLVYPNEYMKEKMVSAYELDKAYQGTVLKEGYPRNSVFFDKNAGSAIRKELGVEDKKIFIYMPTWRGTLTNKNTGHLLAITEYLLNDLDRQMPEDQIMYVKLHPFISSALDISKYEHIKDYPSQYDVYEFMNTCDGLITDYSSVFYDFANTGKKIILWAYDETEYLGERGVYVNINDYPFPVVKRVEELVHEMNTPKNYDDTEFRKECCTYDGPDAAKRICAHVIKGEKVCKEETFDTSKKPKVLMYGSALAQNGLTTSLLNLFHNIDTDKREYFVSFTEMAVKKQPLRVSKIPESVSIMPMSSDASFTIKEALAYLMYFKKDINNGFTKKYLDRLYKRELLKHFGGVKFDYMIQFAGYEKKIINMFERFDGPKFIYVHNDMVAEIRTRGNQHKLTLESAYRNYDKVAVVTQDIVPATVEISGKEENIVVVNNCHAHLDIRKRAEQPVAFDPNTACNVSFDEVMDVLNSDCKKFITIGRYSPEKGHQMLMESFEEFTQEYPDTVLIIIGGHGVLWKETMKYASKSKAKIITIKAMSNPMPLLKRCDLFILSSVYEGLGLTMLEADALGIPSMSTDIVGPQGFMREFGGYLVEPSQAGLVGGMKAFMNGTVKAMNVDYEQYNQRAVAQFESLFD</sequence>
<dbReference type="Gene3D" id="3.40.50.12580">
    <property type="match status" value="1"/>
</dbReference>
<dbReference type="AlphaFoldDB" id="A0A1H9ZF27"/>
<dbReference type="STRING" id="29364.SAMN04487772_103173"/>
<keyword evidence="9" id="KW-1185">Reference proteome</keyword>
<gene>
    <name evidence="8" type="ORF">SAMN04487772_103173</name>
</gene>
<evidence type="ECO:0000256" key="6">
    <source>
        <dbReference type="ARBA" id="ARBA00023136"/>
    </source>
</evidence>
<evidence type="ECO:0000259" key="7">
    <source>
        <dbReference type="Pfam" id="PF00534"/>
    </source>
</evidence>
<evidence type="ECO:0000256" key="2">
    <source>
        <dbReference type="ARBA" id="ARBA00010488"/>
    </source>
</evidence>
<dbReference type="OrthoDB" id="9807097at2"/>